<dbReference type="AlphaFoldDB" id="A0A816BM89"/>
<dbReference type="Proteomes" id="UP000663829">
    <property type="component" value="Unassembled WGS sequence"/>
</dbReference>
<sequence length="118" mass="13126">EIDKQTIKQYSDVPPDDIIRYAAYACRIENQDAMPTVLSVTLAIGAQQLSQHKAIVTHITAIEELAAVSILCSDKTGTLTLNKLEIDKQTIKQYSDVPPDDIIRYAAYACRIENQDAM</sequence>
<comment type="caution">
    <text evidence="5">The sequence shown here is derived from an EMBL/GenBank/DDBJ whole genome shotgun (WGS) entry which is preliminary data.</text>
</comment>
<keyword evidence="7" id="KW-1185">Reference proteome</keyword>
<reference evidence="5" key="1">
    <citation type="submission" date="2021-02" db="EMBL/GenBank/DDBJ databases">
        <authorList>
            <person name="Nowell W R."/>
        </authorList>
    </citation>
    <scope>NUCLEOTIDE SEQUENCE</scope>
</reference>
<dbReference type="Gene3D" id="1.20.1110.10">
    <property type="entry name" value="Calcium-transporting ATPase, transmembrane domain"/>
    <property type="match status" value="1"/>
</dbReference>
<dbReference type="Gene3D" id="3.40.1110.10">
    <property type="entry name" value="Calcium-transporting ATPase, cytoplasmic domain N"/>
    <property type="match status" value="1"/>
</dbReference>
<dbReference type="EMBL" id="CAJNOQ010038284">
    <property type="protein sequence ID" value="CAF1612001.1"/>
    <property type="molecule type" value="Genomic_DNA"/>
</dbReference>
<protein>
    <submittedName>
        <fullName evidence="5">Uncharacterized protein</fullName>
    </submittedName>
</protein>
<comment type="subcellular location">
    <subcellularLocation>
        <location evidence="1">Membrane</location>
    </subcellularLocation>
</comment>
<evidence type="ECO:0000313" key="6">
    <source>
        <dbReference type="EMBL" id="CAF4495451.1"/>
    </source>
</evidence>
<evidence type="ECO:0000256" key="2">
    <source>
        <dbReference type="ARBA" id="ARBA00022692"/>
    </source>
</evidence>
<dbReference type="EMBL" id="CAJOBC010105063">
    <property type="protein sequence ID" value="CAF4495451.1"/>
    <property type="molecule type" value="Genomic_DNA"/>
</dbReference>
<dbReference type="InterPro" id="IPR023298">
    <property type="entry name" value="ATPase_P-typ_TM_dom_sf"/>
</dbReference>
<evidence type="ECO:0000313" key="5">
    <source>
        <dbReference type="EMBL" id="CAF1612001.1"/>
    </source>
</evidence>
<dbReference type="PANTHER" id="PTHR42861">
    <property type="entry name" value="CALCIUM-TRANSPORTING ATPASE"/>
    <property type="match status" value="1"/>
</dbReference>
<evidence type="ECO:0000256" key="4">
    <source>
        <dbReference type="ARBA" id="ARBA00023136"/>
    </source>
</evidence>
<dbReference type="InterPro" id="IPR023299">
    <property type="entry name" value="ATPase_P-typ_cyto_dom_N"/>
</dbReference>
<keyword evidence="2" id="KW-0812">Transmembrane</keyword>
<keyword evidence="3" id="KW-1133">Transmembrane helix</keyword>
<dbReference type="SUPFAM" id="SSF81665">
    <property type="entry name" value="Calcium ATPase, transmembrane domain M"/>
    <property type="match status" value="1"/>
</dbReference>
<name>A0A816BM89_9BILA</name>
<dbReference type="OrthoDB" id="3220577at2759"/>
<evidence type="ECO:0000256" key="1">
    <source>
        <dbReference type="ARBA" id="ARBA00004370"/>
    </source>
</evidence>
<gene>
    <name evidence="5" type="ORF">GPM918_LOCUS43145</name>
    <name evidence="6" type="ORF">SRO942_LOCUS44553</name>
</gene>
<dbReference type="InterPro" id="IPR023214">
    <property type="entry name" value="HAD_sf"/>
</dbReference>
<dbReference type="Gene3D" id="3.40.50.1000">
    <property type="entry name" value="HAD superfamily/HAD-like"/>
    <property type="match status" value="1"/>
</dbReference>
<keyword evidence="4" id="KW-0472">Membrane</keyword>
<proteinExistence type="predicted"/>
<evidence type="ECO:0000256" key="3">
    <source>
        <dbReference type="ARBA" id="ARBA00022989"/>
    </source>
</evidence>
<accession>A0A816BM89</accession>
<evidence type="ECO:0000313" key="7">
    <source>
        <dbReference type="Proteomes" id="UP000663829"/>
    </source>
</evidence>
<dbReference type="GO" id="GO:0000166">
    <property type="term" value="F:nucleotide binding"/>
    <property type="evidence" value="ECO:0007669"/>
    <property type="project" value="InterPro"/>
</dbReference>
<dbReference type="GO" id="GO:0016020">
    <property type="term" value="C:membrane"/>
    <property type="evidence" value="ECO:0007669"/>
    <property type="project" value="UniProtKB-SubCell"/>
</dbReference>
<dbReference type="Proteomes" id="UP000681722">
    <property type="component" value="Unassembled WGS sequence"/>
</dbReference>
<feature type="non-terminal residue" evidence="5">
    <location>
        <position position="1"/>
    </location>
</feature>
<organism evidence="5 7">
    <name type="scientific">Didymodactylos carnosus</name>
    <dbReference type="NCBI Taxonomy" id="1234261"/>
    <lineage>
        <taxon>Eukaryota</taxon>
        <taxon>Metazoa</taxon>
        <taxon>Spiralia</taxon>
        <taxon>Gnathifera</taxon>
        <taxon>Rotifera</taxon>
        <taxon>Eurotatoria</taxon>
        <taxon>Bdelloidea</taxon>
        <taxon>Philodinida</taxon>
        <taxon>Philodinidae</taxon>
        <taxon>Didymodactylos</taxon>
    </lineage>
</organism>
<dbReference type="PROSITE" id="PS00154">
    <property type="entry name" value="ATPASE_E1_E2"/>
    <property type="match status" value="1"/>
</dbReference>
<dbReference type="InterPro" id="IPR018303">
    <property type="entry name" value="ATPase_P-typ_P_site"/>
</dbReference>